<dbReference type="PIRSF" id="PIRSF027391">
    <property type="entry name" value="Hpre_diP_synt_I"/>
    <property type="match status" value="1"/>
</dbReference>
<name>A0A9D1PPY3_9FIRM</name>
<comment type="caution">
    <text evidence="2">The sequence shown here is derived from an EMBL/GenBank/DDBJ whole genome shotgun (WGS) entry which is preliminary data.</text>
</comment>
<reference evidence="2" key="1">
    <citation type="journal article" date="2021" name="PeerJ">
        <title>Extensive microbial diversity within the chicken gut microbiome revealed by metagenomics and culture.</title>
        <authorList>
            <person name="Gilroy R."/>
            <person name="Ravi A."/>
            <person name="Getino M."/>
            <person name="Pursley I."/>
            <person name="Horton D.L."/>
            <person name="Alikhan N.F."/>
            <person name="Baker D."/>
            <person name="Gharbi K."/>
            <person name="Hall N."/>
            <person name="Watson M."/>
            <person name="Adriaenssens E.M."/>
            <person name="Foster-Nyarko E."/>
            <person name="Jarju S."/>
            <person name="Secka A."/>
            <person name="Antonio M."/>
            <person name="Oren A."/>
            <person name="Chaudhuri R.R."/>
            <person name="La Ragione R."/>
            <person name="Hildebrand F."/>
            <person name="Pallen M.J."/>
        </authorList>
    </citation>
    <scope>NUCLEOTIDE SEQUENCE</scope>
    <source>
        <strain evidence="2">5790</strain>
    </source>
</reference>
<dbReference type="Pfam" id="PF07456">
    <property type="entry name" value="Hpre_diP_synt_I"/>
    <property type="match status" value="1"/>
</dbReference>
<reference evidence="2" key="2">
    <citation type="submission" date="2021-04" db="EMBL/GenBank/DDBJ databases">
        <authorList>
            <person name="Gilroy R."/>
        </authorList>
    </citation>
    <scope>NUCLEOTIDE SEQUENCE</scope>
    <source>
        <strain evidence="2">5790</strain>
    </source>
</reference>
<dbReference type="EMBL" id="DXIJ01000034">
    <property type="protein sequence ID" value="HIV85520.1"/>
    <property type="molecule type" value="Genomic_DNA"/>
</dbReference>
<feature type="transmembrane region" description="Helical" evidence="1">
    <location>
        <begin position="135"/>
        <end position="161"/>
    </location>
</feature>
<protein>
    <submittedName>
        <fullName evidence="2">Gx transporter family protein</fullName>
    </submittedName>
</protein>
<accession>A0A9D1PPY3</accession>
<dbReference type="AlphaFoldDB" id="A0A9D1PPY3"/>
<sequence length="173" mass="18411">MNNSRKIKHTVLLGVLTAAALTVFVLEAQFPPLTSIPGIKPGFSNLITLFCLAALSPKDALTVLVLRIVLGGIYAGSPMMLAYSLCGGLCCLLCETLLMRLLPKNSLWAVSVAGAVVHNLAQLTLAVIITKTPAVFWYAPYLIIAGVITGAFNGLAVWYTLKKASGIIKKLKK</sequence>
<dbReference type="Proteomes" id="UP000824162">
    <property type="component" value="Unassembled WGS sequence"/>
</dbReference>
<dbReference type="Gene3D" id="1.10.1760.20">
    <property type="match status" value="1"/>
</dbReference>
<dbReference type="InterPro" id="IPR010898">
    <property type="entry name" value="Hpre_diP_synth_I"/>
</dbReference>
<feature type="transmembrane region" description="Helical" evidence="1">
    <location>
        <begin position="82"/>
        <end position="102"/>
    </location>
</feature>
<evidence type="ECO:0000313" key="2">
    <source>
        <dbReference type="EMBL" id="HIV85520.1"/>
    </source>
</evidence>
<dbReference type="InterPro" id="IPR014535">
    <property type="entry name" value="Hpre_diP_synt_I"/>
</dbReference>
<keyword evidence="1" id="KW-0472">Membrane</keyword>
<keyword evidence="1" id="KW-1133">Transmembrane helix</keyword>
<proteinExistence type="predicted"/>
<feature type="transmembrane region" description="Helical" evidence="1">
    <location>
        <begin position="107"/>
        <end position="129"/>
    </location>
</feature>
<evidence type="ECO:0000313" key="3">
    <source>
        <dbReference type="Proteomes" id="UP000824162"/>
    </source>
</evidence>
<organism evidence="2 3">
    <name type="scientific">Candidatus Monoglobus merdigallinarum</name>
    <dbReference type="NCBI Taxonomy" id="2838698"/>
    <lineage>
        <taxon>Bacteria</taxon>
        <taxon>Bacillati</taxon>
        <taxon>Bacillota</taxon>
        <taxon>Clostridia</taxon>
        <taxon>Monoglobales</taxon>
        <taxon>Monoglobaceae</taxon>
        <taxon>Monoglobus</taxon>
    </lineage>
</organism>
<evidence type="ECO:0000256" key="1">
    <source>
        <dbReference type="SAM" id="Phobius"/>
    </source>
</evidence>
<keyword evidence="1" id="KW-0812">Transmembrane</keyword>
<gene>
    <name evidence="2" type="ORF">H9900_01780</name>
</gene>